<feature type="transmembrane region" description="Helical" evidence="8">
    <location>
        <begin position="9"/>
        <end position="26"/>
    </location>
</feature>
<comment type="similarity">
    <text evidence="2">Belongs to the CPA3 antiporters (TC 2.A.63) subunit E family.</text>
</comment>
<dbReference type="GO" id="GO:0008324">
    <property type="term" value="F:monoatomic cation transmembrane transporter activity"/>
    <property type="evidence" value="ECO:0007669"/>
    <property type="project" value="InterPro"/>
</dbReference>
<organism evidence="9 10">
    <name type="scientific">Nocardia bovistercoris</name>
    <dbReference type="NCBI Taxonomy" id="2785916"/>
    <lineage>
        <taxon>Bacteria</taxon>
        <taxon>Bacillati</taxon>
        <taxon>Actinomycetota</taxon>
        <taxon>Actinomycetes</taxon>
        <taxon>Mycobacteriales</taxon>
        <taxon>Nocardiaceae</taxon>
        <taxon>Nocardia</taxon>
    </lineage>
</organism>
<keyword evidence="4 8" id="KW-0812">Transmembrane</keyword>
<comment type="subcellular location">
    <subcellularLocation>
        <location evidence="1">Cell membrane</location>
        <topology evidence="1">Multi-pass membrane protein</topology>
    </subcellularLocation>
</comment>
<reference evidence="9" key="1">
    <citation type="submission" date="2020-11" db="EMBL/GenBank/DDBJ databases">
        <title>Nocardia NEAU-351.nov., a novel actinomycete isolated from the cow dung.</title>
        <authorList>
            <person name="Zhang X."/>
        </authorList>
    </citation>
    <scope>NUCLEOTIDE SEQUENCE</scope>
    <source>
        <strain evidence="9">NEAU-351</strain>
    </source>
</reference>
<evidence type="ECO:0000313" key="10">
    <source>
        <dbReference type="Proteomes" id="UP000655751"/>
    </source>
</evidence>
<dbReference type="Proteomes" id="UP000655751">
    <property type="component" value="Unassembled WGS sequence"/>
</dbReference>
<dbReference type="GO" id="GO:0005886">
    <property type="term" value="C:plasma membrane"/>
    <property type="evidence" value="ECO:0007669"/>
    <property type="project" value="UniProtKB-SubCell"/>
</dbReference>
<evidence type="ECO:0000256" key="5">
    <source>
        <dbReference type="ARBA" id="ARBA00022989"/>
    </source>
</evidence>
<dbReference type="RefSeq" id="WP_196150518.1">
    <property type="nucleotide sequence ID" value="NZ_JADMLG010000007.1"/>
</dbReference>
<protein>
    <submittedName>
        <fullName evidence="9">Na+/H+ antiporter subunit E</fullName>
    </submittedName>
</protein>
<comment type="caution">
    <text evidence="9">The sequence shown here is derived from an EMBL/GenBank/DDBJ whole genome shotgun (WGS) entry which is preliminary data.</text>
</comment>
<dbReference type="Pfam" id="PF01899">
    <property type="entry name" value="MNHE"/>
    <property type="match status" value="1"/>
</dbReference>
<evidence type="ECO:0000256" key="2">
    <source>
        <dbReference type="ARBA" id="ARBA00006228"/>
    </source>
</evidence>
<proteinExistence type="inferred from homology"/>
<dbReference type="PANTHER" id="PTHR34584">
    <property type="entry name" value="NA(+)/H(+) ANTIPORTER SUBUNIT E1"/>
    <property type="match status" value="1"/>
</dbReference>
<sequence>MRAALSRDNVVRIGLLVWLTLVYMALWGDLSVGNLLGGLVIGLVIMVALPLPLLPVNGRLNPLPLLELAAVSTYYALESSFQVAWLAVRPAPTPVSGVLRVSLRTRSDLVLVLCVDLLNLIPGTMVLEIDRQRCVVYVHVLDVSSDAAVDKFYRTTRRLERLLIDAFERPLTPRDAVSKPAGDILAPDPNTEPPNGVQR</sequence>
<evidence type="ECO:0000256" key="7">
    <source>
        <dbReference type="SAM" id="MobiDB-lite"/>
    </source>
</evidence>
<accession>A0A931IE92</accession>
<evidence type="ECO:0000313" key="9">
    <source>
        <dbReference type="EMBL" id="MBH0778195.1"/>
    </source>
</evidence>
<dbReference type="AlphaFoldDB" id="A0A931IE92"/>
<keyword evidence="10" id="KW-1185">Reference proteome</keyword>
<evidence type="ECO:0000256" key="3">
    <source>
        <dbReference type="ARBA" id="ARBA00022475"/>
    </source>
</evidence>
<keyword evidence="6 8" id="KW-0472">Membrane</keyword>
<name>A0A931IE92_9NOCA</name>
<dbReference type="PANTHER" id="PTHR34584:SF1">
    <property type="entry name" value="NA(+)_H(+) ANTIPORTER SUBUNIT E1"/>
    <property type="match status" value="1"/>
</dbReference>
<evidence type="ECO:0000256" key="1">
    <source>
        <dbReference type="ARBA" id="ARBA00004651"/>
    </source>
</evidence>
<evidence type="ECO:0000256" key="6">
    <source>
        <dbReference type="ARBA" id="ARBA00023136"/>
    </source>
</evidence>
<dbReference type="EMBL" id="JADMLG010000007">
    <property type="protein sequence ID" value="MBH0778195.1"/>
    <property type="molecule type" value="Genomic_DNA"/>
</dbReference>
<feature type="transmembrane region" description="Helical" evidence="8">
    <location>
        <begin position="32"/>
        <end position="53"/>
    </location>
</feature>
<keyword evidence="5 8" id="KW-1133">Transmembrane helix</keyword>
<keyword evidence="3" id="KW-1003">Cell membrane</keyword>
<dbReference type="NCBIfam" id="NF006521">
    <property type="entry name" value="PRK08965.1-5"/>
    <property type="match status" value="1"/>
</dbReference>
<evidence type="ECO:0000256" key="8">
    <source>
        <dbReference type="SAM" id="Phobius"/>
    </source>
</evidence>
<dbReference type="InterPro" id="IPR002758">
    <property type="entry name" value="Cation_antiport_E"/>
</dbReference>
<gene>
    <name evidence="9" type="ORF">IT779_18095</name>
</gene>
<feature type="region of interest" description="Disordered" evidence="7">
    <location>
        <begin position="174"/>
        <end position="199"/>
    </location>
</feature>
<evidence type="ECO:0000256" key="4">
    <source>
        <dbReference type="ARBA" id="ARBA00022692"/>
    </source>
</evidence>